<protein>
    <submittedName>
        <fullName evidence="6">C40 family peptidase</fullName>
    </submittedName>
</protein>
<dbReference type="SUPFAM" id="SSF54001">
    <property type="entry name" value="Cysteine proteinases"/>
    <property type="match status" value="1"/>
</dbReference>
<organism evidence="6 7">
    <name type="scientific">Campylobacter anatolicus</name>
    <dbReference type="NCBI Taxonomy" id="2829105"/>
    <lineage>
        <taxon>Bacteria</taxon>
        <taxon>Pseudomonadati</taxon>
        <taxon>Campylobacterota</taxon>
        <taxon>Epsilonproteobacteria</taxon>
        <taxon>Campylobacterales</taxon>
        <taxon>Campylobacteraceae</taxon>
        <taxon>Campylobacter</taxon>
    </lineage>
</organism>
<keyword evidence="2" id="KW-0645">Protease</keyword>
<evidence type="ECO:0000256" key="1">
    <source>
        <dbReference type="ARBA" id="ARBA00007074"/>
    </source>
</evidence>
<evidence type="ECO:0000256" key="2">
    <source>
        <dbReference type="ARBA" id="ARBA00022670"/>
    </source>
</evidence>
<proteinExistence type="inferred from homology"/>
<dbReference type="InterPro" id="IPR000064">
    <property type="entry name" value="NLP_P60_dom"/>
</dbReference>
<reference evidence="6 7" key="1">
    <citation type="submission" date="2021-04" db="EMBL/GenBank/DDBJ databases">
        <title>Molecular and phenotypic characterization and identification of bacterial isolates recovered from the Anatolian ground squirrels (Spermophilus xanthoprymnus) and which have the potential to form a new species in the Campylobacter genus.</title>
        <authorList>
            <person name="Aydin F."/>
            <person name="Abay S."/>
            <person name="Kayman T."/>
            <person name="Karakaya E."/>
            <person name="Mustak H.K."/>
            <person name="Mustak I.B."/>
            <person name="Bilgin N."/>
            <person name="Duzler A."/>
            <person name="Sahin O."/>
            <person name="Guran O."/>
            <person name="Saticioglu I.B."/>
        </authorList>
    </citation>
    <scope>NUCLEOTIDE SEQUENCE [LARGE SCALE GENOMIC DNA]</scope>
    <source>
        <strain evidence="7">faydin-G24</strain>
    </source>
</reference>
<evidence type="ECO:0000256" key="3">
    <source>
        <dbReference type="ARBA" id="ARBA00022801"/>
    </source>
</evidence>
<evidence type="ECO:0000313" key="6">
    <source>
        <dbReference type="EMBL" id="MBR8463943.1"/>
    </source>
</evidence>
<dbReference type="Pfam" id="PF00877">
    <property type="entry name" value="NLPC_P60"/>
    <property type="match status" value="1"/>
</dbReference>
<comment type="caution">
    <text evidence="6">The sequence shown here is derived from an EMBL/GenBank/DDBJ whole genome shotgun (WGS) entry which is preliminary data.</text>
</comment>
<dbReference type="RefSeq" id="WP_212141182.1">
    <property type="nucleotide sequence ID" value="NZ_JAGSSW010000004.1"/>
</dbReference>
<accession>A0ABS5HI38</accession>
<evidence type="ECO:0000313" key="7">
    <source>
        <dbReference type="Proteomes" id="UP000682951"/>
    </source>
</evidence>
<keyword evidence="3" id="KW-0378">Hydrolase</keyword>
<evidence type="ECO:0000256" key="4">
    <source>
        <dbReference type="ARBA" id="ARBA00022807"/>
    </source>
</evidence>
<dbReference type="Gene3D" id="3.90.1720.10">
    <property type="entry name" value="endopeptidase domain like (from Nostoc punctiforme)"/>
    <property type="match status" value="1"/>
</dbReference>
<keyword evidence="4" id="KW-0788">Thiol protease</keyword>
<keyword evidence="7" id="KW-1185">Reference proteome</keyword>
<dbReference type="EMBL" id="JAGSSW010000004">
    <property type="protein sequence ID" value="MBR8463943.1"/>
    <property type="molecule type" value="Genomic_DNA"/>
</dbReference>
<dbReference type="InterPro" id="IPR038765">
    <property type="entry name" value="Papain-like_cys_pep_sf"/>
</dbReference>
<name>A0ABS5HI38_9BACT</name>
<evidence type="ECO:0000259" key="5">
    <source>
        <dbReference type="Pfam" id="PF00877"/>
    </source>
</evidence>
<comment type="similarity">
    <text evidence="1">Belongs to the peptidase C40 family.</text>
</comment>
<feature type="domain" description="NlpC/P60" evidence="5">
    <location>
        <begin position="72"/>
        <end position="186"/>
    </location>
</feature>
<sequence length="223" mass="25425">MNKFIILLSFIMALFFNGCLFISPKSETIEPQIQIQTTQTTENDKKYIEKEILKESREHKNFGTFFKKYINTKAGGDCSGFVSIVNKKHSNMYFTEKDVAKFYDKSGRKSKAIFNLYSSKNLITHKDPRVGDLIFFSNTLGKGVQKNKDKSNITHIGIVTQIAKDGTVRFVHHLSGKVTHSYMNLNEKNTHLKGKKELNSYIVRCKNSSCLAANRFSGYGKLI</sequence>
<gene>
    <name evidence="6" type="ORF">KDD93_05055</name>
</gene>
<dbReference type="Proteomes" id="UP000682951">
    <property type="component" value="Unassembled WGS sequence"/>
</dbReference>